<dbReference type="PIRSF" id="PIRSF001217">
    <property type="entry name" value="Protease_4_SppA"/>
    <property type="match status" value="1"/>
</dbReference>
<evidence type="ECO:0000256" key="6">
    <source>
        <dbReference type="ARBA" id="ARBA00023136"/>
    </source>
</evidence>
<keyword evidence="6" id="KW-0472">Membrane</keyword>
<dbReference type="InterPro" id="IPR047217">
    <property type="entry name" value="S49_SppA_67K_type_N"/>
</dbReference>
<evidence type="ECO:0000313" key="8">
    <source>
        <dbReference type="EMBL" id="NJC26080.1"/>
    </source>
</evidence>
<dbReference type="NCBIfam" id="TIGR00706">
    <property type="entry name" value="SppA_dom"/>
    <property type="match status" value="1"/>
</dbReference>
<sequence>MSNFFKILFGSCLGTLLALGVLGFIGFSAVAGLASSGDDKPDVETNSILKLDLTKLPELTGNLPVDGFEFDLEGIGPLGVHDVVRAIENAKNDDDIKGIYLNSMSQVGGFTKLRLIREALVDFRENGKFVVSYAPVYDQNAYYLASAADEVYVGPLGVVDFRGLGADIPFYKNMLDKVGVRFEIFYAGNFKSATEPFRLTEISDSNRLQTREYLTGLWNMMAEDVAISRNLTPATVRGFANNLTGWKDQAAVDAGLIDGVYRRNEVDTRLRTLLGLESDDKIKGLSVDDYFSARLKLLRGGGDEVAVLFAEGSIVDGKADPGSIGDKNLVKEIDKLAEDDDVKAVVLRVNSGGGSASSSENIWYAFEKFKDTGKPLVVSMGTYAASGGYYIAAGADSIFAEPSTITGSIGVFMLFPMVDELMNEKIGINFDTVNTARYANAFSPFRPLSEGAKDVLKDRTAMIYETFLDRVADGRANLTKEQVRILAGGRVYTGQRALEIGLVDRLGGLDDAIASAAGLAGIDLDDVSVGQYPKMKTPLEQIIETYLGEDAMPTMAGASIVREQLGEDNYRHFELLREMTKVNKAQCRLPVVINF</sequence>
<feature type="domain" description="Peptidase S49" evidence="7">
    <location>
        <begin position="123"/>
        <end position="276"/>
    </location>
</feature>
<dbReference type="GO" id="GO:0006508">
    <property type="term" value="P:proteolysis"/>
    <property type="evidence" value="ECO:0007669"/>
    <property type="project" value="UniProtKB-KW"/>
</dbReference>
<dbReference type="EC" id="3.4.21.-" evidence="8"/>
<dbReference type="Proteomes" id="UP000770785">
    <property type="component" value="Unassembled WGS sequence"/>
</dbReference>
<evidence type="ECO:0000256" key="4">
    <source>
        <dbReference type="ARBA" id="ARBA00022801"/>
    </source>
</evidence>
<dbReference type="InterPro" id="IPR002142">
    <property type="entry name" value="Peptidase_S49"/>
</dbReference>
<evidence type="ECO:0000256" key="1">
    <source>
        <dbReference type="ARBA" id="ARBA00004370"/>
    </source>
</evidence>
<comment type="subcellular location">
    <subcellularLocation>
        <location evidence="1">Membrane</location>
    </subcellularLocation>
</comment>
<keyword evidence="3 8" id="KW-0645">Protease</keyword>
<dbReference type="NCBIfam" id="TIGR00705">
    <property type="entry name" value="SppA_67K"/>
    <property type="match status" value="1"/>
</dbReference>
<dbReference type="InterPro" id="IPR047272">
    <property type="entry name" value="S49_SppA_C"/>
</dbReference>
<dbReference type="RefSeq" id="WP_168036840.1">
    <property type="nucleotide sequence ID" value="NZ_JAATJH010000002.1"/>
</dbReference>
<accession>A0ABX0XA27</accession>
<evidence type="ECO:0000256" key="5">
    <source>
        <dbReference type="ARBA" id="ARBA00022825"/>
    </source>
</evidence>
<dbReference type="InterPro" id="IPR029045">
    <property type="entry name" value="ClpP/crotonase-like_dom_sf"/>
</dbReference>
<organism evidence="8 9">
    <name type="scientific">Neolewinella antarctica</name>
    <dbReference type="NCBI Taxonomy" id="442734"/>
    <lineage>
        <taxon>Bacteria</taxon>
        <taxon>Pseudomonadati</taxon>
        <taxon>Bacteroidota</taxon>
        <taxon>Saprospiria</taxon>
        <taxon>Saprospirales</taxon>
        <taxon>Lewinellaceae</taxon>
        <taxon>Neolewinella</taxon>
    </lineage>
</organism>
<dbReference type="PANTHER" id="PTHR33209:SF1">
    <property type="entry name" value="PEPTIDASE S49 DOMAIN-CONTAINING PROTEIN"/>
    <property type="match status" value="1"/>
</dbReference>
<dbReference type="EMBL" id="JAATJH010000002">
    <property type="protein sequence ID" value="NJC26080.1"/>
    <property type="molecule type" value="Genomic_DNA"/>
</dbReference>
<name>A0ABX0XA27_9BACT</name>
<evidence type="ECO:0000313" key="9">
    <source>
        <dbReference type="Proteomes" id="UP000770785"/>
    </source>
</evidence>
<reference evidence="8 9" key="1">
    <citation type="submission" date="2020-03" db="EMBL/GenBank/DDBJ databases">
        <title>Genomic Encyclopedia of Type Strains, Phase IV (KMG-IV): sequencing the most valuable type-strain genomes for metagenomic binning, comparative biology and taxonomic classification.</title>
        <authorList>
            <person name="Goeker M."/>
        </authorList>
    </citation>
    <scope>NUCLEOTIDE SEQUENCE [LARGE SCALE GENOMIC DNA]</scope>
    <source>
        <strain evidence="8 9">DSM 105096</strain>
    </source>
</reference>
<dbReference type="Pfam" id="PF01343">
    <property type="entry name" value="Peptidase_S49"/>
    <property type="match status" value="2"/>
</dbReference>
<comment type="caution">
    <text evidence="8">The sequence shown here is derived from an EMBL/GenBank/DDBJ whole genome shotgun (WGS) entry which is preliminary data.</text>
</comment>
<dbReference type="InterPro" id="IPR004635">
    <property type="entry name" value="Pept_S49_SppA"/>
</dbReference>
<dbReference type="PANTHER" id="PTHR33209">
    <property type="entry name" value="PROTEASE 4"/>
    <property type="match status" value="1"/>
</dbReference>
<dbReference type="GO" id="GO:0008233">
    <property type="term" value="F:peptidase activity"/>
    <property type="evidence" value="ECO:0007669"/>
    <property type="project" value="UniProtKB-KW"/>
</dbReference>
<keyword evidence="4 8" id="KW-0378">Hydrolase</keyword>
<dbReference type="CDD" id="cd07018">
    <property type="entry name" value="S49_SppA_67K_type"/>
    <property type="match status" value="1"/>
</dbReference>
<evidence type="ECO:0000259" key="7">
    <source>
        <dbReference type="Pfam" id="PF01343"/>
    </source>
</evidence>
<proteinExistence type="inferred from homology"/>
<evidence type="ECO:0000256" key="2">
    <source>
        <dbReference type="ARBA" id="ARBA00008683"/>
    </source>
</evidence>
<keyword evidence="5" id="KW-0720">Serine protease</keyword>
<dbReference type="InterPro" id="IPR004634">
    <property type="entry name" value="Pept_S49_pIV"/>
</dbReference>
<evidence type="ECO:0000256" key="3">
    <source>
        <dbReference type="ARBA" id="ARBA00022670"/>
    </source>
</evidence>
<keyword evidence="9" id="KW-1185">Reference proteome</keyword>
<dbReference type="CDD" id="cd07023">
    <property type="entry name" value="S49_Sppa_N_C"/>
    <property type="match status" value="1"/>
</dbReference>
<gene>
    <name evidence="8" type="ORF">GGR27_001579</name>
</gene>
<comment type="similarity">
    <text evidence="2">Belongs to the peptidase S49 family.</text>
</comment>
<protein>
    <submittedName>
        <fullName evidence="8">Protease-4</fullName>
        <ecNumber evidence="8">3.4.21.-</ecNumber>
    </submittedName>
</protein>
<dbReference type="Gene3D" id="3.90.226.10">
    <property type="entry name" value="2-enoyl-CoA Hydratase, Chain A, domain 1"/>
    <property type="match status" value="3"/>
</dbReference>
<feature type="domain" description="Peptidase S49" evidence="7">
    <location>
        <begin position="369"/>
        <end position="522"/>
    </location>
</feature>
<dbReference type="Gene3D" id="6.20.330.10">
    <property type="match status" value="1"/>
</dbReference>
<dbReference type="SUPFAM" id="SSF52096">
    <property type="entry name" value="ClpP/crotonase"/>
    <property type="match status" value="2"/>
</dbReference>